<evidence type="ECO:0000313" key="9">
    <source>
        <dbReference type="Proteomes" id="UP000192936"/>
    </source>
</evidence>
<keyword evidence="8" id="KW-0436">Ligase</keyword>
<organism evidence="8 9">
    <name type="scientific">Azospirillum oryzae</name>
    <dbReference type="NCBI Taxonomy" id="286727"/>
    <lineage>
        <taxon>Bacteria</taxon>
        <taxon>Pseudomonadati</taxon>
        <taxon>Pseudomonadota</taxon>
        <taxon>Alphaproteobacteria</taxon>
        <taxon>Rhodospirillales</taxon>
        <taxon>Azospirillaceae</taxon>
        <taxon>Azospirillum</taxon>
    </lineage>
</organism>
<dbReference type="Proteomes" id="UP000192936">
    <property type="component" value="Unassembled WGS sequence"/>
</dbReference>
<feature type="region of interest" description="Disordered" evidence="5">
    <location>
        <begin position="1"/>
        <end position="23"/>
    </location>
</feature>
<reference evidence="8 9" key="1">
    <citation type="submission" date="2017-04" db="EMBL/GenBank/DDBJ databases">
        <authorList>
            <person name="Afonso C.L."/>
            <person name="Miller P.J."/>
            <person name="Scott M.A."/>
            <person name="Spackman E."/>
            <person name="Goraichik I."/>
            <person name="Dimitrov K.M."/>
            <person name="Suarez D.L."/>
            <person name="Swayne D.E."/>
        </authorList>
    </citation>
    <scope>NUCLEOTIDE SEQUENCE [LARGE SCALE GENOMIC DNA]</scope>
    <source>
        <strain evidence="8 9">A2P</strain>
    </source>
</reference>
<feature type="domain" description="O-antigen ligase-related" evidence="7">
    <location>
        <begin position="266"/>
        <end position="406"/>
    </location>
</feature>
<evidence type="ECO:0000259" key="7">
    <source>
        <dbReference type="Pfam" id="PF04932"/>
    </source>
</evidence>
<evidence type="ECO:0000256" key="5">
    <source>
        <dbReference type="SAM" id="MobiDB-lite"/>
    </source>
</evidence>
<evidence type="ECO:0000256" key="2">
    <source>
        <dbReference type="ARBA" id="ARBA00022692"/>
    </source>
</evidence>
<dbReference type="Pfam" id="PF04932">
    <property type="entry name" value="Wzy_C"/>
    <property type="match status" value="1"/>
</dbReference>
<dbReference type="InterPro" id="IPR051533">
    <property type="entry name" value="WaaL-like"/>
</dbReference>
<keyword evidence="4 6" id="KW-0472">Membrane</keyword>
<keyword evidence="3 6" id="KW-1133">Transmembrane helix</keyword>
<dbReference type="AlphaFoldDB" id="A0A1X7HQE6"/>
<keyword evidence="2 6" id="KW-0812">Transmembrane</keyword>
<feature type="transmembrane region" description="Helical" evidence="6">
    <location>
        <begin position="279"/>
        <end position="295"/>
    </location>
</feature>
<evidence type="ECO:0000256" key="1">
    <source>
        <dbReference type="ARBA" id="ARBA00004141"/>
    </source>
</evidence>
<feature type="transmembrane region" description="Helical" evidence="6">
    <location>
        <begin position="128"/>
        <end position="149"/>
    </location>
</feature>
<accession>A0A1X7HQE6</accession>
<evidence type="ECO:0000256" key="6">
    <source>
        <dbReference type="SAM" id="Phobius"/>
    </source>
</evidence>
<sequence>MEQRPQPCSTLFQPPSPARRRQGPRAVAFAAGVRLSPRRFPLIRVEFMPVESLDATASRPAPPSLAPPPAGSGIDAALRGLAGAAALVLGPLAALAPRGLPVWAILVLLLSLTGLARREAFGRILRPTPAVAAVGAFLVLALASCLWSPSDRALETVLEIGYIALGALAGGAWIAGLPAADARRLGGLFLAGGLAGGLLFAVEAALDFPLNRWWNSVPDDQLPNLLNGNVPKRTAALLCLLVWPAALAVDRFGRRTLALLVPVGYALACLPLTSRSAMLGIAAGLVTLAAARASARWTRRLFAAAVTAAFLLVLPAALLFAGPLDLAHSPLLFRSAQHRVEIWGHAADRALRTPVFGQGIDASRSLPPEGAVSEFSPIGDSLLPLHPHNAFLQVWLETGAVGAALALAVMLLLLAATARLDRRDQPFALALFATAMAMGSTAYGIWQPWWMAGFLSAALMLRLATRIGARIGDKNR</sequence>
<dbReference type="GO" id="GO:0016874">
    <property type="term" value="F:ligase activity"/>
    <property type="evidence" value="ECO:0007669"/>
    <property type="project" value="UniProtKB-KW"/>
</dbReference>
<proteinExistence type="predicted"/>
<feature type="transmembrane region" description="Helical" evidence="6">
    <location>
        <begin position="187"/>
        <end position="210"/>
    </location>
</feature>
<feature type="transmembrane region" description="Helical" evidence="6">
    <location>
        <begin position="427"/>
        <end position="446"/>
    </location>
</feature>
<dbReference type="STRING" id="286727.SAMN02982917_0105"/>
<name>A0A1X7HQE6_9PROT</name>
<protein>
    <submittedName>
        <fullName evidence="8">O-antigen ligase</fullName>
    </submittedName>
</protein>
<feature type="transmembrane region" description="Helical" evidence="6">
    <location>
        <begin position="161"/>
        <end position="180"/>
    </location>
</feature>
<dbReference type="EMBL" id="FXAK01000010">
    <property type="protein sequence ID" value="SMF91087.1"/>
    <property type="molecule type" value="Genomic_DNA"/>
</dbReference>
<dbReference type="PANTHER" id="PTHR37422">
    <property type="entry name" value="TEICHURONIC ACID BIOSYNTHESIS PROTEIN TUAE"/>
    <property type="match status" value="1"/>
</dbReference>
<dbReference type="InterPro" id="IPR007016">
    <property type="entry name" value="O-antigen_ligase-rel_domated"/>
</dbReference>
<comment type="subcellular location">
    <subcellularLocation>
        <location evidence="1">Membrane</location>
        <topology evidence="1">Multi-pass membrane protein</topology>
    </subcellularLocation>
</comment>
<dbReference type="GO" id="GO:0016020">
    <property type="term" value="C:membrane"/>
    <property type="evidence" value="ECO:0007669"/>
    <property type="project" value="UniProtKB-SubCell"/>
</dbReference>
<evidence type="ECO:0000256" key="3">
    <source>
        <dbReference type="ARBA" id="ARBA00022989"/>
    </source>
</evidence>
<feature type="transmembrane region" description="Helical" evidence="6">
    <location>
        <begin position="390"/>
        <end position="415"/>
    </location>
</feature>
<gene>
    <name evidence="8" type="ORF">SAMN02982917_0105</name>
</gene>
<feature type="compositionally biased region" description="Polar residues" evidence="5">
    <location>
        <begin position="1"/>
        <end position="13"/>
    </location>
</feature>
<dbReference type="PANTHER" id="PTHR37422:SF13">
    <property type="entry name" value="LIPOPOLYSACCHARIDE BIOSYNTHESIS PROTEIN PA4999-RELATED"/>
    <property type="match status" value="1"/>
</dbReference>
<evidence type="ECO:0000313" key="8">
    <source>
        <dbReference type="EMBL" id="SMF91087.1"/>
    </source>
</evidence>
<evidence type="ECO:0000256" key="4">
    <source>
        <dbReference type="ARBA" id="ARBA00023136"/>
    </source>
</evidence>
<feature type="transmembrane region" description="Helical" evidence="6">
    <location>
        <begin position="302"/>
        <end position="322"/>
    </location>
</feature>
<feature type="transmembrane region" description="Helical" evidence="6">
    <location>
        <begin position="100"/>
        <end position="116"/>
    </location>
</feature>